<dbReference type="Proteomes" id="UP000029644">
    <property type="component" value="Unassembled WGS sequence"/>
</dbReference>
<accession>A0A4V3HG62</accession>
<keyword evidence="1" id="KW-1133">Transmembrane helix</keyword>
<dbReference type="EMBL" id="BBNQ01000011">
    <property type="protein sequence ID" value="GAL63346.1"/>
    <property type="molecule type" value="Genomic_DNA"/>
</dbReference>
<sequence>MNYIKTGLIISTIIIFLSMVFLEYDVLSVNTIKDVFVIPAFIINVALIFKVFKKNKQNSDVV</sequence>
<evidence type="ECO:0000313" key="3">
    <source>
        <dbReference type="EMBL" id="TDY60111.1"/>
    </source>
</evidence>
<accession>A0A090VF04</accession>
<dbReference type="Proteomes" id="UP000294824">
    <property type="component" value="Unassembled WGS sequence"/>
</dbReference>
<dbReference type="OrthoDB" id="9955608at2"/>
<evidence type="ECO:0000313" key="5">
    <source>
        <dbReference type="Proteomes" id="UP000294824"/>
    </source>
</evidence>
<feature type="transmembrane region" description="Helical" evidence="1">
    <location>
        <begin position="7"/>
        <end position="24"/>
    </location>
</feature>
<proteinExistence type="predicted"/>
<evidence type="ECO:0000256" key="1">
    <source>
        <dbReference type="SAM" id="Phobius"/>
    </source>
</evidence>
<keyword evidence="5" id="KW-1185">Reference proteome</keyword>
<name>A0A090VF04_9FLAO</name>
<reference evidence="2 4" key="1">
    <citation type="journal article" date="2014" name="Genome Announc.">
        <title>Draft Genome Sequences of Marine Flavobacterium Algibacter lectus Strains SS8 and NR4.</title>
        <authorList>
            <person name="Takatani N."/>
            <person name="Nakanishi M."/>
            <person name="Meirelles P."/>
            <person name="Mino S."/>
            <person name="Suda W."/>
            <person name="Oshima K."/>
            <person name="Hattori M."/>
            <person name="Ohkuma M."/>
            <person name="Hosokawa M."/>
            <person name="Miyashita K."/>
            <person name="Thompson F.L."/>
            <person name="Niwa A."/>
            <person name="Sawabe T."/>
            <person name="Sawabe T."/>
        </authorList>
    </citation>
    <scope>NUCLEOTIDE SEQUENCE [LARGE SCALE GENOMIC DNA]</scope>
    <source>
        <strain evidence="2 4">JCM 19300</strain>
    </source>
</reference>
<gene>
    <name evidence="3" type="ORF">DFQ06_3727</name>
    <name evidence="2" type="ORF">JCM19300_1692</name>
</gene>
<comment type="caution">
    <text evidence="2">The sequence shown here is derived from an EMBL/GenBank/DDBJ whole genome shotgun (WGS) entry which is preliminary data.</text>
</comment>
<organism evidence="2 4">
    <name type="scientific">Algibacter lectus</name>
    <dbReference type="NCBI Taxonomy" id="221126"/>
    <lineage>
        <taxon>Bacteria</taxon>
        <taxon>Pseudomonadati</taxon>
        <taxon>Bacteroidota</taxon>
        <taxon>Flavobacteriia</taxon>
        <taxon>Flavobacteriales</taxon>
        <taxon>Flavobacteriaceae</taxon>
        <taxon>Algibacter</taxon>
    </lineage>
</organism>
<protein>
    <submittedName>
        <fullName evidence="2">Uncharacterized protein</fullName>
    </submittedName>
</protein>
<reference evidence="3 5" key="2">
    <citation type="submission" date="2019-03" db="EMBL/GenBank/DDBJ databases">
        <title>Genomic Encyclopedia of Type Strains, Phase III (KMG-III): the genomes of soil and plant-associated and newly described type strains.</title>
        <authorList>
            <person name="Whitman W."/>
        </authorList>
    </citation>
    <scope>NUCLEOTIDE SEQUENCE [LARGE SCALE GENOMIC DNA]</scope>
    <source>
        <strain evidence="3 5">CECT 8301</strain>
    </source>
</reference>
<dbReference type="EMBL" id="SORL01000013">
    <property type="protein sequence ID" value="TDY60111.1"/>
    <property type="molecule type" value="Genomic_DNA"/>
</dbReference>
<dbReference type="RefSeq" id="WP_042505178.1">
    <property type="nucleotide sequence ID" value="NZ_BBNQ01000011.1"/>
</dbReference>
<keyword evidence="1" id="KW-0472">Membrane</keyword>
<feature type="transmembrane region" description="Helical" evidence="1">
    <location>
        <begin position="36"/>
        <end position="52"/>
    </location>
</feature>
<keyword evidence="1" id="KW-0812">Transmembrane</keyword>
<evidence type="ECO:0000313" key="4">
    <source>
        <dbReference type="Proteomes" id="UP000029644"/>
    </source>
</evidence>
<dbReference type="AlphaFoldDB" id="A0A090VF04"/>
<evidence type="ECO:0000313" key="2">
    <source>
        <dbReference type="EMBL" id="GAL63346.1"/>
    </source>
</evidence>